<comment type="caution">
    <text evidence="1">The sequence shown here is derived from an EMBL/GenBank/DDBJ whole genome shotgun (WGS) entry which is preliminary data.</text>
</comment>
<sequence>MFPAHDEKAKWIFLINEALDRGEYDLAREYGVQLEEIKVRKEETSKTDFGLTVKDYLRLSKKYTDKKIASLFDVNYQQITRFKKKNGLPMKRRWRVRRDDERRT</sequence>
<evidence type="ECO:0000313" key="2">
    <source>
        <dbReference type="Proteomes" id="UP000403352"/>
    </source>
</evidence>
<protein>
    <submittedName>
        <fullName evidence="1">Uncharacterized protein</fullName>
    </submittedName>
</protein>
<accession>A0A823DDX6</accession>
<evidence type="ECO:0000313" key="1">
    <source>
        <dbReference type="EMBL" id="EAD1186135.1"/>
    </source>
</evidence>
<proteinExistence type="predicted"/>
<dbReference type="EMBL" id="AAALRN010000007">
    <property type="protein sequence ID" value="EAD1186135.1"/>
    <property type="molecule type" value="Genomic_DNA"/>
</dbReference>
<dbReference type="Proteomes" id="UP000403352">
    <property type="component" value="Unassembled WGS sequence"/>
</dbReference>
<dbReference type="AlphaFoldDB" id="A0A823DDX6"/>
<name>A0A823DDX6_LISMN</name>
<gene>
    <name evidence="1" type="ORF">QD52_13690</name>
</gene>
<reference evidence="1 2" key="1">
    <citation type="submission" date="2018-06" db="EMBL/GenBank/DDBJ databases">
        <authorList>
            <consortium name="GenomeTrakr: Next Generation Sequencing Network for Food Pathogen Tracability"/>
        </authorList>
    </citation>
    <scope>NUCLEOTIDE SEQUENCE [LARGE SCALE GENOMIC DNA]</scope>
    <source>
        <strain evidence="1 2">FDA00008584</strain>
    </source>
</reference>
<organism evidence="1 2">
    <name type="scientific">Listeria monocytogenes</name>
    <dbReference type="NCBI Taxonomy" id="1639"/>
    <lineage>
        <taxon>Bacteria</taxon>
        <taxon>Bacillati</taxon>
        <taxon>Bacillota</taxon>
        <taxon>Bacilli</taxon>
        <taxon>Bacillales</taxon>
        <taxon>Listeriaceae</taxon>
        <taxon>Listeria</taxon>
    </lineage>
</organism>